<name>A0A0E9WI33_ANGAN</name>
<organism evidence="2">
    <name type="scientific">Anguilla anguilla</name>
    <name type="common">European freshwater eel</name>
    <name type="synonym">Muraena anguilla</name>
    <dbReference type="NCBI Taxonomy" id="7936"/>
    <lineage>
        <taxon>Eukaryota</taxon>
        <taxon>Metazoa</taxon>
        <taxon>Chordata</taxon>
        <taxon>Craniata</taxon>
        <taxon>Vertebrata</taxon>
        <taxon>Euteleostomi</taxon>
        <taxon>Actinopterygii</taxon>
        <taxon>Neopterygii</taxon>
        <taxon>Teleostei</taxon>
        <taxon>Anguilliformes</taxon>
        <taxon>Anguillidae</taxon>
        <taxon>Anguilla</taxon>
    </lineage>
</organism>
<reference evidence="2" key="1">
    <citation type="submission" date="2014-11" db="EMBL/GenBank/DDBJ databases">
        <authorList>
            <person name="Amaro Gonzalez C."/>
        </authorList>
    </citation>
    <scope>NUCLEOTIDE SEQUENCE</scope>
</reference>
<reference evidence="2" key="2">
    <citation type="journal article" date="2015" name="Fish Shellfish Immunol.">
        <title>Early steps in the European eel (Anguilla anguilla)-Vibrio vulnificus interaction in the gills: Role of the RtxA13 toxin.</title>
        <authorList>
            <person name="Callol A."/>
            <person name="Pajuelo D."/>
            <person name="Ebbesson L."/>
            <person name="Teles M."/>
            <person name="MacKenzie S."/>
            <person name="Amaro C."/>
        </authorList>
    </citation>
    <scope>NUCLEOTIDE SEQUENCE</scope>
</reference>
<protein>
    <submittedName>
        <fullName evidence="2">Uncharacterized protein</fullName>
    </submittedName>
</protein>
<evidence type="ECO:0000313" key="2">
    <source>
        <dbReference type="EMBL" id="JAH90059.1"/>
    </source>
</evidence>
<evidence type="ECO:0000256" key="1">
    <source>
        <dbReference type="SAM" id="Phobius"/>
    </source>
</evidence>
<proteinExistence type="predicted"/>
<keyword evidence="1" id="KW-0812">Transmembrane</keyword>
<accession>A0A0E9WI33</accession>
<dbReference type="AlphaFoldDB" id="A0A0E9WI33"/>
<dbReference type="EMBL" id="GBXM01018518">
    <property type="protein sequence ID" value="JAH90059.1"/>
    <property type="molecule type" value="Transcribed_RNA"/>
</dbReference>
<sequence length="39" mass="4741">MLQYFISFYAVFYVCFFHCCLKLVDLPGFMLLFVLNHTR</sequence>
<keyword evidence="1" id="KW-0472">Membrane</keyword>
<keyword evidence="1" id="KW-1133">Transmembrane helix</keyword>
<feature type="transmembrane region" description="Helical" evidence="1">
    <location>
        <begin position="6"/>
        <end position="35"/>
    </location>
</feature>